<sequence>MAAQNASVQNSPAALLNQLVKAVLNEDEGCDVSQHFQFALRIISSNFAPSVEQDEFHVSEKIKRKLAREGRESDAAYFSELHRKLQAQ</sequence>
<gene>
    <name evidence="1" type="ORF">BSL78_08849</name>
</gene>
<comment type="caution">
    <text evidence="1">The sequence shown here is derived from an EMBL/GenBank/DDBJ whole genome shotgun (WGS) entry which is preliminary data.</text>
</comment>
<dbReference type="EMBL" id="MRZV01000257">
    <property type="protein sequence ID" value="PIK54222.1"/>
    <property type="molecule type" value="Genomic_DNA"/>
</dbReference>
<reference evidence="1 2" key="1">
    <citation type="journal article" date="2017" name="PLoS Biol.">
        <title>The sea cucumber genome provides insights into morphological evolution and visceral regeneration.</title>
        <authorList>
            <person name="Zhang X."/>
            <person name="Sun L."/>
            <person name="Yuan J."/>
            <person name="Sun Y."/>
            <person name="Gao Y."/>
            <person name="Zhang L."/>
            <person name="Li S."/>
            <person name="Dai H."/>
            <person name="Hamel J.F."/>
            <person name="Liu C."/>
            <person name="Yu Y."/>
            <person name="Liu S."/>
            <person name="Lin W."/>
            <person name="Guo K."/>
            <person name="Jin S."/>
            <person name="Xu P."/>
            <person name="Storey K.B."/>
            <person name="Huan P."/>
            <person name="Zhang T."/>
            <person name="Zhou Y."/>
            <person name="Zhang J."/>
            <person name="Lin C."/>
            <person name="Li X."/>
            <person name="Xing L."/>
            <person name="Huo D."/>
            <person name="Sun M."/>
            <person name="Wang L."/>
            <person name="Mercier A."/>
            <person name="Li F."/>
            <person name="Yang H."/>
            <person name="Xiang J."/>
        </authorList>
    </citation>
    <scope>NUCLEOTIDE SEQUENCE [LARGE SCALE GENOMIC DNA]</scope>
    <source>
        <strain evidence="1">Shaxun</strain>
        <tissue evidence="1">Muscle</tissue>
    </source>
</reference>
<evidence type="ECO:0000313" key="2">
    <source>
        <dbReference type="Proteomes" id="UP000230750"/>
    </source>
</evidence>
<dbReference type="OrthoDB" id="5860513at2759"/>
<dbReference type="AlphaFoldDB" id="A0A2G8L1W3"/>
<dbReference type="Proteomes" id="UP000230750">
    <property type="component" value="Unassembled WGS sequence"/>
</dbReference>
<organism evidence="1 2">
    <name type="scientific">Stichopus japonicus</name>
    <name type="common">Sea cucumber</name>
    <dbReference type="NCBI Taxonomy" id="307972"/>
    <lineage>
        <taxon>Eukaryota</taxon>
        <taxon>Metazoa</taxon>
        <taxon>Echinodermata</taxon>
        <taxon>Eleutherozoa</taxon>
        <taxon>Echinozoa</taxon>
        <taxon>Holothuroidea</taxon>
        <taxon>Aspidochirotacea</taxon>
        <taxon>Aspidochirotida</taxon>
        <taxon>Stichopodidae</taxon>
        <taxon>Apostichopus</taxon>
    </lineage>
</organism>
<evidence type="ECO:0000313" key="1">
    <source>
        <dbReference type="EMBL" id="PIK54222.1"/>
    </source>
</evidence>
<dbReference type="STRING" id="307972.A0A2G8L1W3"/>
<feature type="non-terminal residue" evidence="1">
    <location>
        <position position="88"/>
    </location>
</feature>
<name>A0A2G8L1W3_STIJA</name>
<protein>
    <submittedName>
        <fullName evidence="1">SPINDLE POLE BODY PROTEIN-like (Predicted)</fullName>
    </submittedName>
</protein>
<keyword evidence="2" id="KW-1185">Reference proteome</keyword>
<accession>A0A2G8L1W3</accession>
<proteinExistence type="predicted"/>